<keyword evidence="3" id="KW-1185">Reference proteome</keyword>
<dbReference type="Pfam" id="PF08238">
    <property type="entry name" value="Sel1"/>
    <property type="match status" value="4"/>
</dbReference>
<gene>
    <name evidence="2" type="ORF">GCM10007874_14450</name>
</gene>
<sequence>MLARHIRASEARMAGLVERLIRRQEESEAHIAALVDAVVDGFAGRQAEPEAAPQHRSDNAPDYGSVEDLERRLAEMSAGLEVAPAQPEVEPPPVDALSEQIAALTREIAELRRANMASAAGKGDVADLRADIAALGQHLTGMATPAHIAQIDRKLDLLARQAQDPTVLASIQRETADIRTRLGDLARQPDPSQRLEQKLDALQLAVEDGQAATSSSLSALSTRLEALDAPGHDDAALTALEQQIAAMGRSIEALGQVKPDLSGLEPALRTAFAQSALQTLPEELRRHYRELRGLQEGEVREGRKALDALQTLLHQVASRLAAVEDFVRARTIGTLVPGPPEIGDVPSLFSRERPDDIVWSQELPRSLAGDAPFDAVAKVPLDGRPSQVSVLARGGSVSTGNTRGAFIAAARRAARAAAEAEGSLAAEETAKPGGNHEPFYKRHKRPILLGLAAVTMMMGALQGGRAPTAPSNGRQVTRAVPAVPPPGPSTRLGRTATAPEVGPAALEDQAPVASSSLQPAPRNEAVSLFEEARQLDTSQASTLDLAKAAGLYRQAAQLGYAPALFLLGLAYDKGRGVGHDAMLAGLWYQRAAEHGSVKAMYNLAVLYAGGAVMGVPDYEQAARWFHQAAEQGHVASQYNFALLAAQGLGTRRDLVTSYQFLAQAAAKGDLDALAKLNEIEQRMTLDEKARAKG</sequence>
<evidence type="ECO:0000313" key="3">
    <source>
        <dbReference type="Proteomes" id="UP001156882"/>
    </source>
</evidence>
<organism evidence="2 3">
    <name type="scientific">Labrys miyagiensis</name>
    <dbReference type="NCBI Taxonomy" id="346912"/>
    <lineage>
        <taxon>Bacteria</taxon>
        <taxon>Pseudomonadati</taxon>
        <taxon>Pseudomonadota</taxon>
        <taxon>Alphaproteobacteria</taxon>
        <taxon>Hyphomicrobiales</taxon>
        <taxon>Xanthobacteraceae</taxon>
        <taxon>Labrys</taxon>
    </lineage>
</organism>
<name>A0ABQ6CFH7_9HYPH</name>
<comment type="caution">
    <text evidence="2">The sequence shown here is derived from an EMBL/GenBank/DDBJ whole genome shotgun (WGS) entry which is preliminary data.</text>
</comment>
<dbReference type="RefSeq" id="WP_284311252.1">
    <property type="nucleotide sequence ID" value="NZ_BSPC01000011.1"/>
</dbReference>
<dbReference type="InterPro" id="IPR052945">
    <property type="entry name" value="Mitotic_Regulator"/>
</dbReference>
<dbReference type="InterPro" id="IPR006597">
    <property type="entry name" value="Sel1-like"/>
</dbReference>
<dbReference type="PANTHER" id="PTHR43628">
    <property type="entry name" value="ACTIVATOR OF C KINASE PROTEIN 1-RELATED"/>
    <property type="match status" value="1"/>
</dbReference>
<dbReference type="SUPFAM" id="SSF81901">
    <property type="entry name" value="HCP-like"/>
    <property type="match status" value="1"/>
</dbReference>
<dbReference type="EMBL" id="BSPC01000011">
    <property type="protein sequence ID" value="GLS18428.1"/>
    <property type="molecule type" value="Genomic_DNA"/>
</dbReference>
<feature type="region of interest" description="Disordered" evidence="1">
    <location>
        <begin position="464"/>
        <end position="496"/>
    </location>
</feature>
<evidence type="ECO:0000256" key="1">
    <source>
        <dbReference type="SAM" id="MobiDB-lite"/>
    </source>
</evidence>
<dbReference type="PANTHER" id="PTHR43628:SF1">
    <property type="entry name" value="CHITIN SYNTHASE REGULATORY FACTOR 2-RELATED"/>
    <property type="match status" value="1"/>
</dbReference>
<accession>A0ABQ6CFH7</accession>
<dbReference type="Proteomes" id="UP001156882">
    <property type="component" value="Unassembled WGS sequence"/>
</dbReference>
<evidence type="ECO:0008006" key="4">
    <source>
        <dbReference type="Google" id="ProtNLM"/>
    </source>
</evidence>
<reference evidence="3" key="1">
    <citation type="journal article" date="2019" name="Int. J. Syst. Evol. Microbiol.">
        <title>The Global Catalogue of Microorganisms (GCM) 10K type strain sequencing project: providing services to taxonomists for standard genome sequencing and annotation.</title>
        <authorList>
            <consortium name="The Broad Institute Genomics Platform"/>
            <consortium name="The Broad Institute Genome Sequencing Center for Infectious Disease"/>
            <person name="Wu L."/>
            <person name="Ma J."/>
        </authorList>
    </citation>
    <scope>NUCLEOTIDE SEQUENCE [LARGE SCALE GENOMIC DNA]</scope>
    <source>
        <strain evidence="3">NBRC 101365</strain>
    </source>
</reference>
<dbReference type="Gene3D" id="1.25.40.10">
    <property type="entry name" value="Tetratricopeptide repeat domain"/>
    <property type="match status" value="1"/>
</dbReference>
<dbReference type="InterPro" id="IPR011990">
    <property type="entry name" value="TPR-like_helical_dom_sf"/>
</dbReference>
<evidence type="ECO:0000313" key="2">
    <source>
        <dbReference type="EMBL" id="GLS18428.1"/>
    </source>
</evidence>
<proteinExistence type="predicted"/>
<protein>
    <recommendedName>
        <fullName evidence="4">Localization factor PodJL</fullName>
    </recommendedName>
</protein>
<dbReference type="SMART" id="SM00671">
    <property type="entry name" value="SEL1"/>
    <property type="match status" value="4"/>
</dbReference>